<evidence type="ECO:0000259" key="3">
    <source>
        <dbReference type="Pfam" id="PF00501"/>
    </source>
</evidence>
<dbReference type="InterPro" id="IPR045851">
    <property type="entry name" value="AMP-bd_C_sf"/>
</dbReference>
<feature type="domain" description="AMP-binding enzyme C-terminal" evidence="4">
    <location>
        <begin position="441"/>
        <end position="516"/>
    </location>
</feature>
<dbReference type="Gene3D" id="3.40.50.12780">
    <property type="entry name" value="N-terminal domain of ligase-like"/>
    <property type="match status" value="1"/>
</dbReference>
<evidence type="ECO:0000256" key="1">
    <source>
        <dbReference type="ARBA" id="ARBA00006432"/>
    </source>
</evidence>
<protein>
    <submittedName>
        <fullName evidence="5">Fatty acid--CoA ligase</fullName>
    </submittedName>
</protein>
<dbReference type="FunFam" id="3.30.300.30:FF:000008">
    <property type="entry name" value="2,3-dihydroxybenzoate-AMP ligase"/>
    <property type="match status" value="1"/>
</dbReference>
<dbReference type="InterPro" id="IPR025110">
    <property type="entry name" value="AMP-bd_C"/>
</dbReference>
<dbReference type="GO" id="GO:0031956">
    <property type="term" value="F:medium-chain fatty acid-CoA ligase activity"/>
    <property type="evidence" value="ECO:0007669"/>
    <property type="project" value="TreeGrafter"/>
</dbReference>
<dbReference type="InterPro" id="IPR020845">
    <property type="entry name" value="AMP-binding_CS"/>
</dbReference>
<dbReference type="SUPFAM" id="SSF56801">
    <property type="entry name" value="Acetyl-CoA synthetase-like"/>
    <property type="match status" value="1"/>
</dbReference>
<dbReference type="Gene3D" id="3.30.300.30">
    <property type="match status" value="1"/>
</dbReference>
<dbReference type="Proteomes" id="UP000028006">
    <property type="component" value="Unassembled WGS sequence"/>
</dbReference>
<dbReference type="GO" id="GO:0006631">
    <property type="term" value="P:fatty acid metabolic process"/>
    <property type="evidence" value="ECO:0007669"/>
    <property type="project" value="TreeGrafter"/>
</dbReference>
<dbReference type="PANTHER" id="PTHR43201:SF5">
    <property type="entry name" value="MEDIUM-CHAIN ACYL-COA LIGASE ACSF2, MITOCHONDRIAL"/>
    <property type="match status" value="1"/>
</dbReference>
<dbReference type="eggNOG" id="COG0318">
    <property type="taxonomic scope" value="Bacteria"/>
</dbReference>
<dbReference type="RefSeq" id="WP_034874623.1">
    <property type="nucleotide sequence ID" value="NZ_JOKG01000002.1"/>
</dbReference>
<evidence type="ECO:0000259" key="4">
    <source>
        <dbReference type="Pfam" id="PF13193"/>
    </source>
</evidence>
<dbReference type="Pfam" id="PF13193">
    <property type="entry name" value="AMP-binding_C"/>
    <property type="match status" value="1"/>
</dbReference>
<evidence type="ECO:0000313" key="5">
    <source>
        <dbReference type="EMBL" id="KEQ14644.1"/>
    </source>
</evidence>
<keyword evidence="6" id="KW-1185">Reference proteome</keyword>
<organism evidence="5 6">
    <name type="scientific">Endozoicomonas montiporae</name>
    <dbReference type="NCBI Taxonomy" id="1027273"/>
    <lineage>
        <taxon>Bacteria</taxon>
        <taxon>Pseudomonadati</taxon>
        <taxon>Pseudomonadota</taxon>
        <taxon>Gammaproteobacteria</taxon>
        <taxon>Oceanospirillales</taxon>
        <taxon>Endozoicomonadaceae</taxon>
        <taxon>Endozoicomonas</taxon>
    </lineage>
</organism>
<dbReference type="AlphaFoldDB" id="A0A081N871"/>
<comment type="similarity">
    <text evidence="1">Belongs to the ATP-dependent AMP-binding enzyme family.</text>
</comment>
<dbReference type="PANTHER" id="PTHR43201">
    <property type="entry name" value="ACYL-COA SYNTHETASE"/>
    <property type="match status" value="1"/>
</dbReference>
<dbReference type="PROSITE" id="PS00455">
    <property type="entry name" value="AMP_BINDING"/>
    <property type="match status" value="1"/>
</dbReference>
<dbReference type="InterPro" id="IPR000873">
    <property type="entry name" value="AMP-dep_synth/lig_dom"/>
</dbReference>
<accession>A0A081N871</accession>
<comment type="caution">
    <text evidence="5">The sequence shown here is derived from an EMBL/GenBank/DDBJ whole genome shotgun (WGS) entry which is preliminary data.</text>
</comment>
<dbReference type="InterPro" id="IPR042099">
    <property type="entry name" value="ANL_N_sf"/>
</dbReference>
<dbReference type="Pfam" id="PF00501">
    <property type="entry name" value="AMP-binding"/>
    <property type="match status" value="1"/>
</dbReference>
<evidence type="ECO:0000313" key="6">
    <source>
        <dbReference type="Proteomes" id="UP000028006"/>
    </source>
</evidence>
<reference evidence="5 6" key="1">
    <citation type="submission" date="2014-06" db="EMBL/GenBank/DDBJ databases">
        <title>Whole Genome Sequences of Three Symbiotic Endozoicomonas Bacteria.</title>
        <authorList>
            <person name="Neave M.J."/>
            <person name="Apprill A."/>
            <person name="Voolstra C.R."/>
        </authorList>
    </citation>
    <scope>NUCLEOTIDE SEQUENCE [LARGE SCALE GENOMIC DNA]</scope>
    <source>
        <strain evidence="5 6">LMG 24815</strain>
    </source>
</reference>
<proteinExistence type="inferred from homology"/>
<dbReference type="EMBL" id="JOKG01000002">
    <property type="protein sequence ID" value="KEQ14644.1"/>
    <property type="molecule type" value="Genomic_DNA"/>
</dbReference>
<feature type="domain" description="AMP-dependent synthetase/ligase" evidence="3">
    <location>
        <begin position="15"/>
        <end position="390"/>
    </location>
</feature>
<sequence>MADPITGNTIPEMMDRVASQFAERHAIEDGDVTLTYQQLDRLRVQAAASLLAMGVERGDRVAIWAPNIWEWVVCALGLQTAGAALVPLNTRMKGSEAAYVLRSAGVNVLFCIDEFLGCDYSSLLESEDLPELDTIITFRPSVPGTNDKNRMSFEHFLTLGEKLNEERIRSRQSLVSAEDMSDLLFTSGTTGKPKGVVTGHKQNLGVIADWSEVVGLQSGDRYLIVNPFFHSFGYKAGFIAALMRGCTIIPMQVFDVDAILQAIASEKVSVLPGPPTLYQSILSKPDLDRYDLSSLRVAVTGAAAIPVSMIHNMHDRLGFDTIITAYGLTEVCGFATICRSGDDPELIATTSGRAMPGVEVLCVDPDGQEVTRGEPGEVVIRGHNVMAEYFNNPVATNETIDENGWLHTGDIGVMNDAGYLRITDRIKDMIITGGFNVYPAEIENVLSAHQSIAQVAIVGVPDERMGEVAMAYIIPSVSSRPKAEDIITWCRQQMANYKVPRHVRFVDSLPLNASGKVLKFQLREMAKTEVA</sequence>
<gene>
    <name evidence="5" type="ORF">GZ77_10030</name>
</gene>
<dbReference type="NCBIfam" id="NF005801">
    <property type="entry name" value="PRK07656.1"/>
    <property type="match status" value="1"/>
</dbReference>
<evidence type="ECO:0000256" key="2">
    <source>
        <dbReference type="ARBA" id="ARBA00022598"/>
    </source>
</evidence>
<keyword evidence="2 5" id="KW-0436">Ligase</keyword>
<name>A0A081N871_9GAMM</name>